<keyword evidence="3" id="KW-1185">Reference proteome</keyword>
<gene>
    <name evidence="2" type="ORF">M9980_08830</name>
</gene>
<dbReference type="InterPro" id="IPR024618">
    <property type="entry name" value="DUF3857"/>
</dbReference>
<dbReference type="SUPFAM" id="SSF54001">
    <property type="entry name" value="Cysteine proteinases"/>
    <property type="match status" value="1"/>
</dbReference>
<dbReference type="InterPro" id="IPR038765">
    <property type="entry name" value="Papain-like_cys_pep_sf"/>
</dbReference>
<name>A0ABY4U0V6_9SPHN</name>
<dbReference type="RefSeq" id="WP_250754856.1">
    <property type="nucleotide sequence ID" value="NZ_CP098401.1"/>
</dbReference>
<evidence type="ECO:0000313" key="3">
    <source>
        <dbReference type="Proteomes" id="UP001055580"/>
    </source>
</evidence>
<protein>
    <submittedName>
        <fullName evidence="2">DUF3857 domain-containing protein</fullName>
    </submittedName>
</protein>
<reference evidence="2" key="1">
    <citation type="submission" date="2022-05" db="EMBL/GenBank/DDBJ databases">
        <title>Sphingomonas sp. strain RMG20 Genome sequencing and assembly.</title>
        <authorList>
            <person name="Kim I."/>
        </authorList>
    </citation>
    <scope>NUCLEOTIDE SEQUENCE</scope>
    <source>
        <strain evidence="2">RMG20</strain>
    </source>
</reference>
<dbReference type="Proteomes" id="UP001055580">
    <property type="component" value="Chromosome"/>
</dbReference>
<organism evidence="2 3">
    <name type="scientific">Sphingomonas donggukensis</name>
    <dbReference type="NCBI Taxonomy" id="2949093"/>
    <lineage>
        <taxon>Bacteria</taxon>
        <taxon>Pseudomonadati</taxon>
        <taxon>Pseudomonadota</taxon>
        <taxon>Alphaproteobacteria</taxon>
        <taxon>Sphingomonadales</taxon>
        <taxon>Sphingomonadaceae</taxon>
        <taxon>Sphingomonas</taxon>
    </lineage>
</organism>
<accession>A0ABY4U0V6</accession>
<dbReference type="Pfam" id="PF12969">
    <property type="entry name" value="DUF3857"/>
    <property type="match status" value="1"/>
</dbReference>
<dbReference type="EMBL" id="CP098401">
    <property type="protein sequence ID" value="URW76999.1"/>
    <property type="molecule type" value="Genomic_DNA"/>
</dbReference>
<dbReference type="Gene3D" id="2.60.40.3140">
    <property type="match status" value="1"/>
</dbReference>
<sequence length="701" mass="74991">MLGAGVVGLCGTGAHAVAGTDAAADIRYGPVPAWASPVPTPTAGPTPPDAPLRIAYLDNQVRVVPAGEEVFSAYRLTVLKPDALSAGNVTVTWMPSAGSATVHYLRLIRDGQASDVLAGTKFTILQREAGLEQSMLDGERTATLQVPGLRVGDTLEFAVTTTRREPAFGTHVAGIGALPGTGIPGAYRYRLVWPAAKALTWRASSDLAPGKPTLANGEKAVAFELRDPAGALPTEGAPARYNVRRLIEYSDFARWSDVSRQMWPLYDRAVQAAAGVPLRAEAAKIAALSSDPAVRAAAALRLVQDDIRYVYVGLDGGNYRSATVAETWQRRFGDCKAKTVLLLALLRELGIAAEPVLVSATGGDGTDARLPSPRMFDHVLVRAQIAGKTHWLDGTRAGDRYLDTLPPPAFRWALPLSAAGAELAPVAARAPDAPSFVGVIDIDARAGLDKDAKVTARNILRGDEAYQMRARVAAMAAEDADRAIKAYWRQQIDWMEPDKVGWTYDERRAAFAFTATGTGKPGWTGTAAEGRSLTLVGAGFYAPDQLRRPKEQDQSAPWAIEYPRYRCWATTVRLPADDAKWRWAYSAKPVDRHLGGVAYWRQAGLNGGVMRSVMSRRSYVPEISPADAATLNGQIANFDNNMSSVYQIAATAGAKPSAEALPFRDDADFVVNPAPCLEVGLRDAGGGRTVADVLVPVGRVR</sequence>
<evidence type="ECO:0000259" key="1">
    <source>
        <dbReference type="Pfam" id="PF12969"/>
    </source>
</evidence>
<feature type="domain" description="DUF3857" evidence="1">
    <location>
        <begin position="69"/>
        <end position="228"/>
    </location>
</feature>
<evidence type="ECO:0000313" key="2">
    <source>
        <dbReference type="EMBL" id="URW76999.1"/>
    </source>
</evidence>
<proteinExistence type="predicted"/>
<dbReference type="Gene3D" id="3.10.620.30">
    <property type="match status" value="1"/>
</dbReference>